<keyword evidence="2" id="KW-0175">Coiled coil</keyword>
<evidence type="ECO:0000256" key="1">
    <source>
        <dbReference type="ARBA" id="ARBA00022612"/>
    </source>
</evidence>
<proteinExistence type="predicted"/>
<sequence length="1040" mass="110397">MATPAKSTVEIVFGAVDKTGNTINGITGKLDGLRGSAESIVNPVAGVTDGILKLDAAIAAVAITAGAYATNQAIKLESAMTDLQKVLSEGQFAADYKDQLIELSNQFGVSSDMVTQSAADFVQTGYTIEESLYLVEQSLLGVNAADLAADQSTQILIRSLKGFGAEADQAGRLMDVLNATSNKYAVTVDELGNGMAVIAPLAQTMGLSFEEITALLTPMIEITQSGSESANALKTVMSNLIKPTKEQAQVLRDELGIQLEVNGQRRNAADILSDIIEKSGSLTDVQKQYIAATLGGAEQASRFSILLGTSAKQSEVLENALNSSGSAMEEFEVKTSSTEFALKQLQTAFNNTAANIGGEYIKETQGVTRATTELLESISTAAASDNADQLFEVMRGALQELEGDIYTLAENLPEAFANVDLSGLLDAFGVAGQAIDDIFDIDVSDPEALSEAIQFVVDSLESLTRVSTEIFKEIDEMVGVVVDSVDAFNKSGTGAKEFAGEILGMAKQAQVALGVLGGVTDVLGGIGTGLTLIGGAQLTKAVTGLSAFDKIKPMLGGAATAVSSLARAMGPLGIALTAVSAGFAYAYKENEKFREGVQITLGLETDHEKQAKLTAKAIEDQGKAIRELREQYESGKISSEEYSKAVTDITGISRDWAESLDGVRKANGELVESSAGVADAAKKQGEELGKTSDATEEASKKTDKLADGQKKLGDAAGLAADSLGVARTELEALAFDDKLRLVEVAFDIQSRQLEQKLEFLKTELSSVSEMFSDTGDVIVDMFDQLGKRDGYDSDRLDFLDSEIDKRNILFEQHQASLEMAREELAAQGELNGSIEGMGALLELAAQKYQQEFGGSLESAIKKTGTLIDETGKVVDEQDRATKSVEDFKIKLDEVSAGVYKAAVELDIARAETALKTLESAAEQTMNTISSTEKVIGKVVEGMDGAGFFDRLKFNDILDAEMEIRKETAKTAKEIAQSQIEQANSITRMNNARAEAFESGYAQIQVNADGLAPELGLVLEKLIQLAHVEASEEGINYLLGS</sequence>
<dbReference type="NCBIfam" id="TIGR01760">
    <property type="entry name" value="tape_meas_TP901"/>
    <property type="match status" value="1"/>
</dbReference>
<dbReference type="Pfam" id="PF10145">
    <property type="entry name" value="PhageMin_Tail"/>
    <property type="match status" value="1"/>
</dbReference>
<dbReference type="OrthoDB" id="6132256at2"/>
<keyword evidence="6" id="KW-1185">Reference proteome</keyword>
<keyword evidence="1" id="KW-1188">Viral release from host cell</keyword>
<evidence type="ECO:0000256" key="2">
    <source>
        <dbReference type="SAM" id="Coils"/>
    </source>
</evidence>
<dbReference type="STRING" id="430453.SAMN04487962_12528"/>
<dbReference type="InterPro" id="IPR010090">
    <property type="entry name" value="Phage_tape_meas"/>
</dbReference>
<feature type="coiled-coil region" evidence="2">
    <location>
        <begin position="900"/>
        <end position="927"/>
    </location>
</feature>
<dbReference type="EMBL" id="FOHZ01000025">
    <property type="protein sequence ID" value="SET79912.1"/>
    <property type="molecule type" value="Genomic_DNA"/>
</dbReference>
<dbReference type="PANTHER" id="PTHR37813:SF1">
    <property type="entry name" value="FELS-2 PROPHAGE PROTEIN"/>
    <property type="match status" value="1"/>
</dbReference>
<evidence type="ECO:0000256" key="3">
    <source>
        <dbReference type="SAM" id="MobiDB-lite"/>
    </source>
</evidence>
<protein>
    <submittedName>
        <fullName evidence="5">Phage tail tape measure protein, TP901 family, core region</fullName>
    </submittedName>
</protein>
<dbReference type="Proteomes" id="UP000198762">
    <property type="component" value="Unassembled WGS sequence"/>
</dbReference>
<feature type="compositionally biased region" description="Basic and acidic residues" evidence="3">
    <location>
        <begin position="697"/>
        <end position="706"/>
    </location>
</feature>
<gene>
    <name evidence="5" type="ORF">SAMN04487962_12528</name>
</gene>
<reference evidence="6" key="1">
    <citation type="submission" date="2016-10" db="EMBL/GenBank/DDBJ databases">
        <authorList>
            <person name="Varghese N."/>
            <person name="Submissions S."/>
        </authorList>
    </citation>
    <scope>NUCLEOTIDE SEQUENCE [LARGE SCALE GENOMIC DNA]</scope>
    <source>
        <strain evidence="6">CGMCC 1.6489</strain>
    </source>
</reference>
<organism evidence="5 6">
    <name type="scientific">Marinobacter segnicrescens</name>
    <dbReference type="NCBI Taxonomy" id="430453"/>
    <lineage>
        <taxon>Bacteria</taxon>
        <taxon>Pseudomonadati</taxon>
        <taxon>Pseudomonadota</taxon>
        <taxon>Gammaproteobacteria</taxon>
        <taxon>Pseudomonadales</taxon>
        <taxon>Marinobacteraceae</taxon>
        <taxon>Marinobacter</taxon>
    </lineage>
</organism>
<evidence type="ECO:0000313" key="6">
    <source>
        <dbReference type="Proteomes" id="UP000198762"/>
    </source>
</evidence>
<dbReference type="RefSeq" id="WP_091854404.1">
    <property type="nucleotide sequence ID" value="NZ_FOHZ01000025.1"/>
</dbReference>
<dbReference type="AlphaFoldDB" id="A0A1I0H884"/>
<feature type="region of interest" description="Disordered" evidence="3">
    <location>
        <begin position="683"/>
        <end position="706"/>
    </location>
</feature>
<accession>A0A1I0H884</accession>
<feature type="domain" description="Phage tail tape measure protein" evidence="4">
    <location>
        <begin position="98"/>
        <end position="296"/>
    </location>
</feature>
<dbReference type="PANTHER" id="PTHR37813">
    <property type="entry name" value="FELS-2 PROPHAGE PROTEIN"/>
    <property type="match status" value="1"/>
</dbReference>
<evidence type="ECO:0000259" key="4">
    <source>
        <dbReference type="Pfam" id="PF10145"/>
    </source>
</evidence>
<name>A0A1I0H884_9GAMM</name>
<evidence type="ECO:0000313" key="5">
    <source>
        <dbReference type="EMBL" id="SET79912.1"/>
    </source>
</evidence>